<evidence type="ECO:0000313" key="1">
    <source>
        <dbReference type="EMBL" id="WGH76856.1"/>
    </source>
</evidence>
<dbReference type="RefSeq" id="WP_279652716.1">
    <property type="nucleotide sequence ID" value="NZ_CP122539.1"/>
</dbReference>
<proteinExistence type="predicted"/>
<dbReference type="EMBL" id="CP122539">
    <property type="protein sequence ID" value="WGH76856.1"/>
    <property type="molecule type" value="Genomic_DNA"/>
</dbReference>
<evidence type="ECO:0008006" key="3">
    <source>
        <dbReference type="Google" id="ProtNLM"/>
    </source>
</evidence>
<gene>
    <name evidence="1" type="ORF">P8625_06860</name>
</gene>
<accession>A0ABY8L641</accession>
<keyword evidence="2" id="KW-1185">Reference proteome</keyword>
<organism evidence="1 2">
    <name type="scientific">Tenacibaculum tangerinum</name>
    <dbReference type="NCBI Taxonomy" id="3038772"/>
    <lineage>
        <taxon>Bacteria</taxon>
        <taxon>Pseudomonadati</taxon>
        <taxon>Bacteroidota</taxon>
        <taxon>Flavobacteriia</taxon>
        <taxon>Flavobacteriales</taxon>
        <taxon>Flavobacteriaceae</taxon>
        <taxon>Tenacibaculum</taxon>
    </lineage>
</organism>
<sequence>MKKQILNLGKALDKKQQSKINGGFFSCVRSSDCSGRYDCCSGGTCINTSYAFLQPYCS</sequence>
<reference evidence="1 2" key="1">
    <citation type="submission" date="2023-04" db="EMBL/GenBank/DDBJ databases">
        <title>Tenacibaculum tangerinum sp. nov., isolated from sea tidal flat of South Korea.</title>
        <authorList>
            <person name="Lee S.H."/>
            <person name="Kim J.-J."/>
        </authorList>
    </citation>
    <scope>NUCLEOTIDE SEQUENCE [LARGE SCALE GENOMIC DNA]</scope>
    <source>
        <strain evidence="1 2">GRR-S3-23</strain>
    </source>
</reference>
<name>A0ABY8L641_9FLAO</name>
<dbReference type="Proteomes" id="UP001232001">
    <property type="component" value="Chromosome"/>
</dbReference>
<evidence type="ECO:0000313" key="2">
    <source>
        <dbReference type="Proteomes" id="UP001232001"/>
    </source>
</evidence>
<protein>
    <recommendedName>
        <fullName evidence="3">Bacteriocin</fullName>
    </recommendedName>
</protein>